<organism evidence="3 4">
    <name type="scientific">Synaphobranchus kaupii</name>
    <name type="common">Kaup's arrowtooth eel</name>
    <dbReference type="NCBI Taxonomy" id="118154"/>
    <lineage>
        <taxon>Eukaryota</taxon>
        <taxon>Metazoa</taxon>
        <taxon>Chordata</taxon>
        <taxon>Craniata</taxon>
        <taxon>Vertebrata</taxon>
        <taxon>Euteleostomi</taxon>
        <taxon>Actinopterygii</taxon>
        <taxon>Neopterygii</taxon>
        <taxon>Teleostei</taxon>
        <taxon>Anguilliformes</taxon>
        <taxon>Synaphobranchidae</taxon>
        <taxon>Synaphobranchus</taxon>
    </lineage>
</organism>
<feature type="compositionally biased region" description="Low complexity" evidence="1">
    <location>
        <begin position="141"/>
        <end position="151"/>
    </location>
</feature>
<dbReference type="Proteomes" id="UP001152622">
    <property type="component" value="Chromosome 3"/>
</dbReference>
<dbReference type="Pfam" id="PF20886">
    <property type="entry name" value="PWP3A-B_C"/>
    <property type="match status" value="1"/>
</dbReference>
<evidence type="ECO:0000313" key="3">
    <source>
        <dbReference type="EMBL" id="KAJ8370517.1"/>
    </source>
</evidence>
<dbReference type="AlphaFoldDB" id="A0A9Q1J6T0"/>
<accession>A0A9Q1J6T0</accession>
<proteinExistence type="predicted"/>
<gene>
    <name evidence="3" type="ORF">SKAU_G00105450</name>
</gene>
<reference evidence="3" key="1">
    <citation type="journal article" date="2023" name="Science">
        <title>Genome structures resolve the early diversification of teleost fishes.</title>
        <authorList>
            <person name="Parey E."/>
            <person name="Louis A."/>
            <person name="Montfort J."/>
            <person name="Bouchez O."/>
            <person name="Roques C."/>
            <person name="Iampietro C."/>
            <person name="Lluch J."/>
            <person name="Castinel A."/>
            <person name="Donnadieu C."/>
            <person name="Desvignes T."/>
            <person name="Floi Bucao C."/>
            <person name="Jouanno E."/>
            <person name="Wen M."/>
            <person name="Mejri S."/>
            <person name="Dirks R."/>
            <person name="Jansen H."/>
            <person name="Henkel C."/>
            <person name="Chen W.J."/>
            <person name="Zahm M."/>
            <person name="Cabau C."/>
            <person name="Klopp C."/>
            <person name="Thompson A.W."/>
            <person name="Robinson-Rechavi M."/>
            <person name="Braasch I."/>
            <person name="Lecointre G."/>
            <person name="Bobe J."/>
            <person name="Postlethwait J.H."/>
            <person name="Berthelot C."/>
            <person name="Roest Crollius H."/>
            <person name="Guiguen Y."/>
        </authorList>
    </citation>
    <scope>NUCLEOTIDE SEQUENCE</scope>
    <source>
        <strain evidence="3">WJC10195</strain>
    </source>
</reference>
<name>A0A9Q1J6T0_SYNKA</name>
<dbReference type="InterPro" id="IPR040263">
    <property type="entry name" value="PWP3A_3B_4"/>
</dbReference>
<dbReference type="PANTHER" id="PTHR31333">
    <property type="entry name" value="PWWP DOMAIN-CONTAINING DNA REPAIR FACTOR 3 FAMILY MEMBER"/>
    <property type="match status" value="1"/>
</dbReference>
<evidence type="ECO:0000259" key="2">
    <source>
        <dbReference type="Pfam" id="PF20886"/>
    </source>
</evidence>
<sequence>MDRSAKQQKLVDFIVTARGTEEHLKAIISGREPSKWLQKYTQKSSMSSSKKSSSFVPVYFKDDKHQKTVFDFLSNILVSTVPSVPILDRVAYILDVLFPEENETSLCSDILIRVKVFKMHVKDDRVEVETDLGPSREELSRSSGQSSWVSS</sequence>
<dbReference type="PANTHER" id="PTHR31333:SF6">
    <property type="entry name" value="MUM1 LIKE 1"/>
    <property type="match status" value="1"/>
</dbReference>
<dbReference type="OrthoDB" id="8806267at2759"/>
<keyword evidence="4" id="KW-1185">Reference proteome</keyword>
<evidence type="ECO:0000313" key="4">
    <source>
        <dbReference type="Proteomes" id="UP001152622"/>
    </source>
</evidence>
<feature type="compositionally biased region" description="Basic and acidic residues" evidence="1">
    <location>
        <begin position="130"/>
        <end position="140"/>
    </location>
</feature>
<feature type="domain" description="PWWP" evidence="2">
    <location>
        <begin position="4"/>
        <end position="100"/>
    </location>
</feature>
<comment type="caution">
    <text evidence="3">The sequence shown here is derived from an EMBL/GenBank/DDBJ whole genome shotgun (WGS) entry which is preliminary data.</text>
</comment>
<feature type="region of interest" description="Disordered" evidence="1">
    <location>
        <begin position="130"/>
        <end position="151"/>
    </location>
</feature>
<dbReference type="EMBL" id="JAINUF010000003">
    <property type="protein sequence ID" value="KAJ8370517.1"/>
    <property type="molecule type" value="Genomic_DNA"/>
</dbReference>
<protein>
    <recommendedName>
        <fullName evidence="2">PWWP domain-containing protein</fullName>
    </recommendedName>
</protein>
<dbReference type="InterPro" id="IPR048795">
    <property type="entry name" value="PWP3A_3B_4_C"/>
</dbReference>
<evidence type="ECO:0000256" key="1">
    <source>
        <dbReference type="SAM" id="MobiDB-lite"/>
    </source>
</evidence>